<dbReference type="NCBIfam" id="NF000592">
    <property type="entry name" value="PRK00013.1"/>
    <property type="match status" value="1"/>
</dbReference>
<keyword evidence="5 6" id="KW-0413">Isomerase</keyword>
<evidence type="ECO:0000313" key="10">
    <source>
        <dbReference type="EMBL" id="MSU81501.1"/>
    </source>
</evidence>
<feature type="binding site" evidence="6">
    <location>
        <position position="494"/>
    </location>
    <ligand>
        <name>ATP</name>
        <dbReference type="ChEBI" id="CHEBI:30616"/>
    </ligand>
</feature>
<comment type="caution">
    <text evidence="10">The sequence shown here is derived from an EMBL/GenBank/DDBJ whole genome shotgun (WGS) entry which is preliminary data.</text>
</comment>
<evidence type="ECO:0000256" key="2">
    <source>
        <dbReference type="ARBA" id="ARBA00022741"/>
    </source>
</evidence>
<evidence type="ECO:0000256" key="1">
    <source>
        <dbReference type="ARBA" id="ARBA00006607"/>
    </source>
</evidence>
<gene>
    <name evidence="6 10" type="primary">groL</name>
    <name evidence="6" type="synonym">groEL</name>
    <name evidence="10" type="ORF">FYJ25_03785</name>
    <name evidence="9" type="ORF">JYQ75_12660</name>
</gene>
<dbReference type="InterPro" id="IPR018370">
    <property type="entry name" value="Chaperonin_Cpn60_CS"/>
</dbReference>
<reference evidence="10 11" key="1">
    <citation type="submission" date="2019-08" db="EMBL/GenBank/DDBJ databases">
        <title>In-depth cultivation of the pig gut microbiome towards novel bacterial diversity and tailored functional studies.</title>
        <authorList>
            <person name="Wylensek D."/>
            <person name="Hitch T.C.A."/>
            <person name="Clavel T."/>
        </authorList>
    </citation>
    <scope>NUCLEOTIDE SEQUENCE [LARGE SCALE GENOMIC DNA]</scope>
    <source>
        <strain evidence="10 11">BSM-383-APC-4H</strain>
    </source>
</reference>
<evidence type="ECO:0000313" key="12">
    <source>
        <dbReference type="Proteomes" id="UP001315001"/>
    </source>
</evidence>
<keyword evidence="6" id="KW-0963">Cytoplasm</keyword>
<dbReference type="Proteomes" id="UP001315001">
    <property type="component" value="Unassembled WGS sequence"/>
</dbReference>
<dbReference type="GO" id="GO:0140662">
    <property type="term" value="F:ATP-dependent protein folding chaperone"/>
    <property type="evidence" value="ECO:0007669"/>
    <property type="project" value="InterPro"/>
</dbReference>
<keyword evidence="12" id="KW-1185">Reference proteome</keyword>
<dbReference type="GO" id="GO:0051082">
    <property type="term" value="F:unfolded protein binding"/>
    <property type="evidence" value="ECO:0007669"/>
    <property type="project" value="UniProtKB-UniRule"/>
</dbReference>
<dbReference type="EMBL" id="JAFIQO010000171">
    <property type="protein sequence ID" value="MBP0058227.1"/>
    <property type="molecule type" value="Genomic_DNA"/>
</dbReference>
<dbReference type="PANTHER" id="PTHR45633">
    <property type="entry name" value="60 KDA HEAT SHOCK PROTEIN, MITOCHONDRIAL"/>
    <property type="match status" value="1"/>
</dbReference>
<dbReference type="NCBIfam" id="NF009487">
    <property type="entry name" value="PRK12849.1"/>
    <property type="match status" value="1"/>
</dbReference>
<feature type="binding site" evidence="6">
    <location>
        <begin position="478"/>
        <end position="480"/>
    </location>
    <ligand>
        <name>ATP</name>
        <dbReference type="ChEBI" id="CHEBI:30616"/>
    </ligand>
</feature>
<proteinExistence type="inferred from homology"/>
<evidence type="ECO:0000256" key="7">
    <source>
        <dbReference type="RuleBase" id="RU000418"/>
    </source>
</evidence>
<keyword evidence="2 6" id="KW-0547">Nucleotide-binding</keyword>
<dbReference type="GO" id="GO:0005737">
    <property type="term" value="C:cytoplasm"/>
    <property type="evidence" value="ECO:0007669"/>
    <property type="project" value="UniProtKB-SubCell"/>
</dbReference>
<organism evidence="10 11">
    <name type="scientific">Anaerobutyricum soehngenii</name>
    <dbReference type="NCBI Taxonomy" id="105843"/>
    <lineage>
        <taxon>Bacteria</taxon>
        <taxon>Bacillati</taxon>
        <taxon>Bacillota</taxon>
        <taxon>Clostridia</taxon>
        <taxon>Lachnospirales</taxon>
        <taxon>Lachnospiraceae</taxon>
        <taxon>Anaerobutyricum</taxon>
    </lineage>
</organism>
<dbReference type="FunFam" id="3.50.7.10:FF:000001">
    <property type="entry name" value="60 kDa chaperonin"/>
    <property type="match status" value="1"/>
</dbReference>
<reference evidence="9 12" key="2">
    <citation type="submission" date="2021-02" db="EMBL/GenBank/DDBJ databases">
        <title>Lactate utilizing bacteria of the human gut.</title>
        <authorList>
            <person name="Sheridan P.O."/>
        </authorList>
    </citation>
    <scope>NUCLEOTIDE SEQUENCE [LARGE SCALE GENOMIC DNA]</scope>
    <source>
        <strain evidence="9 12">HTF-83D</strain>
    </source>
</reference>
<name>A0A6N7XXF6_9FIRM</name>
<feature type="binding site" evidence="6">
    <location>
        <begin position="29"/>
        <end position="32"/>
    </location>
    <ligand>
        <name>ATP</name>
        <dbReference type="ChEBI" id="CHEBI:30616"/>
    </ligand>
</feature>
<keyword evidence="3 6" id="KW-0067">ATP-binding</keyword>
<evidence type="ECO:0000256" key="3">
    <source>
        <dbReference type="ARBA" id="ARBA00022840"/>
    </source>
</evidence>
<dbReference type="GO" id="GO:0016853">
    <property type="term" value="F:isomerase activity"/>
    <property type="evidence" value="ECO:0007669"/>
    <property type="project" value="UniProtKB-KW"/>
</dbReference>
<dbReference type="Pfam" id="PF00118">
    <property type="entry name" value="Cpn60_TCP1"/>
    <property type="match status" value="1"/>
</dbReference>
<dbReference type="InterPro" id="IPR027409">
    <property type="entry name" value="GroEL-like_apical_dom_sf"/>
</dbReference>
<dbReference type="HAMAP" id="MF_00600">
    <property type="entry name" value="CH60"/>
    <property type="match status" value="1"/>
</dbReference>
<dbReference type="EMBL" id="VULP01000004">
    <property type="protein sequence ID" value="MSU81501.1"/>
    <property type="molecule type" value="Genomic_DNA"/>
</dbReference>
<protein>
    <recommendedName>
        <fullName evidence="6">Chaperonin GroEL</fullName>
        <ecNumber evidence="6">5.6.1.7</ecNumber>
    </recommendedName>
    <alternativeName>
        <fullName evidence="6">60 kDa chaperonin</fullName>
    </alternativeName>
    <alternativeName>
        <fullName evidence="6">Chaperonin-60</fullName>
        <shortName evidence="6">Cpn60</shortName>
    </alternativeName>
</protein>
<dbReference type="InterPro" id="IPR027410">
    <property type="entry name" value="TCP-1-like_intermed_sf"/>
</dbReference>
<dbReference type="Gene3D" id="3.50.7.10">
    <property type="entry name" value="GroEL"/>
    <property type="match status" value="1"/>
</dbReference>
<dbReference type="SUPFAM" id="SSF52029">
    <property type="entry name" value="GroEL apical domain-like"/>
    <property type="match status" value="1"/>
</dbReference>
<comment type="similarity">
    <text evidence="1 6 7">Belongs to the chaperonin (HSP60) family.</text>
</comment>
<evidence type="ECO:0000313" key="9">
    <source>
        <dbReference type="EMBL" id="MBP0058227.1"/>
    </source>
</evidence>
<dbReference type="EC" id="5.6.1.7" evidence="6"/>
<evidence type="ECO:0000313" key="11">
    <source>
        <dbReference type="Proteomes" id="UP000433359"/>
    </source>
</evidence>
<accession>A0A6N7XXF6</accession>
<evidence type="ECO:0000256" key="8">
    <source>
        <dbReference type="RuleBase" id="RU000419"/>
    </source>
</evidence>
<dbReference type="PRINTS" id="PR00298">
    <property type="entry name" value="CHAPERONIN60"/>
</dbReference>
<dbReference type="Gene3D" id="1.10.560.10">
    <property type="entry name" value="GroEL-like equatorial domain"/>
    <property type="match status" value="1"/>
</dbReference>
<comment type="caution">
    <text evidence="6">Lacks conserved residue(s) required for the propagation of feature annotation.</text>
</comment>
<dbReference type="SUPFAM" id="SSF48592">
    <property type="entry name" value="GroEL equatorial domain-like"/>
    <property type="match status" value="1"/>
</dbReference>
<comment type="subcellular location">
    <subcellularLocation>
        <location evidence="6">Cytoplasm</location>
    </subcellularLocation>
</comment>
<dbReference type="SUPFAM" id="SSF54849">
    <property type="entry name" value="GroEL-intermediate domain like"/>
    <property type="match status" value="1"/>
</dbReference>
<dbReference type="NCBIfam" id="NF009488">
    <property type="entry name" value="PRK12850.1"/>
    <property type="match status" value="1"/>
</dbReference>
<keyword evidence="4 6" id="KW-0143">Chaperone</keyword>
<feature type="binding site" evidence="6">
    <location>
        <position position="413"/>
    </location>
    <ligand>
        <name>ATP</name>
        <dbReference type="ChEBI" id="CHEBI:30616"/>
    </ligand>
</feature>
<feature type="binding site" evidence="6">
    <location>
        <begin position="86"/>
        <end position="90"/>
    </location>
    <ligand>
        <name>ATP</name>
        <dbReference type="ChEBI" id="CHEBI:30616"/>
    </ligand>
</feature>
<dbReference type="GO" id="GO:0005524">
    <property type="term" value="F:ATP binding"/>
    <property type="evidence" value="ECO:0007669"/>
    <property type="project" value="UniProtKB-UniRule"/>
</dbReference>
<dbReference type="AlphaFoldDB" id="A0A6N7XXF6"/>
<comment type="function">
    <text evidence="6 8">Together with its co-chaperonin GroES, plays an essential role in assisting protein folding. The GroEL-GroES system forms a nano-cage that allows encapsulation of the non-native substrate proteins and provides a physical environment optimized to promote and accelerate protein folding.</text>
</comment>
<dbReference type="RefSeq" id="WP_154580569.1">
    <property type="nucleotide sequence ID" value="NZ_CAXYLQ010000014.1"/>
</dbReference>
<dbReference type="InterPro" id="IPR001844">
    <property type="entry name" value="Cpn60/GroEL"/>
</dbReference>
<comment type="subunit">
    <text evidence="6 8">Forms a cylinder of 14 subunits composed of two heptameric rings stacked back-to-back. Interacts with the co-chaperonin GroES.</text>
</comment>
<evidence type="ECO:0000256" key="4">
    <source>
        <dbReference type="ARBA" id="ARBA00023186"/>
    </source>
</evidence>
<evidence type="ECO:0000256" key="5">
    <source>
        <dbReference type="ARBA" id="ARBA00023235"/>
    </source>
</evidence>
<evidence type="ECO:0000256" key="6">
    <source>
        <dbReference type="HAMAP-Rule" id="MF_00600"/>
    </source>
</evidence>
<dbReference type="CDD" id="cd03344">
    <property type="entry name" value="GroEL"/>
    <property type="match status" value="1"/>
</dbReference>
<dbReference type="Proteomes" id="UP000433359">
    <property type="component" value="Unassembled WGS sequence"/>
</dbReference>
<dbReference type="Gene3D" id="3.30.260.10">
    <property type="entry name" value="TCP-1-like chaperonin intermediate domain"/>
    <property type="match status" value="1"/>
</dbReference>
<dbReference type="PROSITE" id="PS00296">
    <property type="entry name" value="CHAPERONINS_CPN60"/>
    <property type="match status" value="1"/>
</dbReference>
<dbReference type="NCBIfam" id="NF009489">
    <property type="entry name" value="PRK12851.1"/>
    <property type="match status" value="1"/>
</dbReference>
<dbReference type="NCBIfam" id="TIGR02348">
    <property type="entry name" value="GroEL"/>
    <property type="match status" value="1"/>
</dbReference>
<dbReference type="GO" id="GO:0042026">
    <property type="term" value="P:protein refolding"/>
    <property type="evidence" value="ECO:0007669"/>
    <property type="project" value="UniProtKB-UniRule"/>
</dbReference>
<dbReference type="InterPro" id="IPR002423">
    <property type="entry name" value="Cpn60/GroEL/TCP-1"/>
</dbReference>
<sequence>MAKEIKYGVEARKALEAGVNQLADTVRVTLGPKGRNVVLDKSFGAPLITNDGVTIAKDIELEDAFENMGAQIVKEVATKTNDVAGDGTTTATVLAQAMINAGMKNLAAGANPIILRKGMKKATNAAVEAIEKMSEQVGGKEQIAKVASISAADEEVGQLVADAMEKVSQDGVITIEESKTMKTELDLVEGMQFDRGYISAYMATDMEKMVAELDDPYILITDKKIANIQEILPLLEQIVQSGSKLLIIAEDIEGEALTTLIVNKLRGTFSVVGVKAPGYGDRRKAMLEDIAILTGGTVVSEEVGIELKDATIDMLGRAKSVKVEKENTVIVDGAGDKDAIKARVGQIKSQIEETTSEFDKEKLQERLAKLSGGVAVIRVGAATETEMKEAKLRLEDALAATRAAVEEGIIAGGGSAYIHAAKAVKEMAKELSGDEKTGAEIVLKALEAPLYHIAANAGLEGSVIINKVAESEVGMGFDALTETYVNMVESGIIDPAKVTRSALQNATSVASTLLTTESVVADIKEDTPAPAMPAGGMGMM</sequence>
<dbReference type="InterPro" id="IPR027413">
    <property type="entry name" value="GROEL-like_equatorial_sf"/>
</dbReference>